<comment type="caution">
    <text evidence="1">The sequence shown here is derived from an EMBL/GenBank/DDBJ whole genome shotgun (WGS) entry which is preliminary data.</text>
</comment>
<reference evidence="2" key="1">
    <citation type="journal article" date="2024" name="Front. Bioeng. Biotechnol.">
        <title>Genome-scale model development and genomic sequencing of the oleaginous clade Lipomyces.</title>
        <authorList>
            <person name="Czajka J.J."/>
            <person name="Han Y."/>
            <person name="Kim J."/>
            <person name="Mondo S.J."/>
            <person name="Hofstad B.A."/>
            <person name="Robles A."/>
            <person name="Haridas S."/>
            <person name="Riley R."/>
            <person name="LaButti K."/>
            <person name="Pangilinan J."/>
            <person name="Andreopoulos W."/>
            <person name="Lipzen A."/>
            <person name="Yan J."/>
            <person name="Wang M."/>
            <person name="Ng V."/>
            <person name="Grigoriev I.V."/>
            <person name="Spatafora J.W."/>
            <person name="Magnuson J.K."/>
            <person name="Baker S.E."/>
            <person name="Pomraning K.R."/>
        </authorList>
    </citation>
    <scope>NUCLEOTIDE SEQUENCE [LARGE SCALE GENOMIC DNA]</scope>
    <source>
        <strain evidence="2">CBS 7786</strain>
    </source>
</reference>
<evidence type="ECO:0000313" key="1">
    <source>
        <dbReference type="EMBL" id="KAK9237802.1"/>
    </source>
</evidence>
<name>A0ACC3T3Z8_LIPKO</name>
<accession>A0ACC3T3Z8</accession>
<dbReference type="EMBL" id="MU971364">
    <property type="protein sequence ID" value="KAK9237802.1"/>
    <property type="molecule type" value="Genomic_DNA"/>
</dbReference>
<proteinExistence type="predicted"/>
<protein>
    <submittedName>
        <fullName evidence="1">Uncharacterized protein</fullName>
    </submittedName>
</protein>
<organism evidence="1 2">
    <name type="scientific">Lipomyces kononenkoae</name>
    <name type="common">Yeast</name>
    <dbReference type="NCBI Taxonomy" id="34357"/>
    <lineage>
        <taxon>Eukaryota</taxon>
        <taxon>Fungi</taxon>
        <taxon>Dikarya</taxon>
        <taxon>Ascomycota</taxon>
        <taxon>Saccharomycotina</taxon>
        <taxon>Lipomycetes</taxon>
        <taxon>Lipomycetales</taxon>
        <taxon>Lipomycetaceae</taxon>
        <taxon>Lipomyces</taxon>
    </lineage>
</organism>
<keyword evidence="2" id="KW-1185">Reference proteome</keyword>
<dbReference type="Proteomes" id="UP001433508">
    <property type="component" value="Unassembled WGS sequence"/>
</dbReference>
<sequence>MRMPAPIAYKPGVPGQYESSTAFRTGQNGNVLAPVSSNITNPASGSRSAGMPILKVQHRFPERRDSIEDGRTVQPSRSATLPSRREQSHPLQYILTGKMEWYQTMVSAQLPPLLASTSTIASSSSPPKKQIDSKFSALDTIDHSSLTCFAEILSSADAGTETEEHDDLPSDHVAYSLSFVDDYIATPLSDDGCRSIDCEIEIDRVAGVQFDSFRCDSCTIANNNSAVVMCKCCRYRLCERCFGPRLANFKFPRIPKDGSGPTSGKQQGGSQLKDLCEKCIRSCAGPHKRPGCQLRNAVSTKSGARDRNSSRQWSHKRQLTQMSLTAISATNTHNTSQWWGVKIITFLWRLTTFTIHSFNLDYLFRSETDRLRIADSEVNTRRRRVGSESETRVVLLRSAARVTNNQHNWI</sequence>
<gene>
    <name evidence="1" type="ORF">V1525DRAFT_359799</name>
</gene>
<evidence type="ECO:0000313" key="2">
    <source>
        <dbReference type="Proteomes" id="UP001433508"/>
    </source>
</evidence>